<dbReference type="GO" id="GO:0016491">
    <property type="term" value="F:oxidoreductase activity"/>
    <property type="evidence" value="ECO:0007669"/>
    <property type="project" value="InterPro"/>
</dbReference>
<dbReference type="AlphaFoldDB" id="A0A9P5U1U9"/>
<gene>
    <name evidence="1" type="ORF">BDP27DRAFT_1428377</name>
</gene>
<dbReference type="PANTHER" id="PTHR23409">
    <property type="entry name" value="RIBONUCLEOSIDE-DIPHOSPHATE REDUCTASE SMALL CHAIN"/>
    <property type="match status" value="1"/>
</dbReference>
<accession>A0A9P5U1U9</accession>
<dbReference type="Pfam" id="PF00268">
    <property type="entry name" value="Ribonuc_red_sm"/>
    <property type="match status" value="1"/>
</dbReference>
<reference evidence="1" key="1">
    <citation type="submission" date="2020-11" db="EMBL/GenBank/DDBJ databases">
        <authorList>
            <consortium name="DOE Joint Genome Institute"/>
            <person name="Ahrendt S."/>
            <person name="Riley R."/>
            <person name="Andreopoulos W."/>
            <person name="Labutti K."/>
            <person name="Pangilinan J."/>
            <person name="Ruiz-Duenas F.J."/>
            <person name="Barrasa J.M."/>
            <person name="Sanchez-Garcia M."/>
            <person name="Camarero S."/>
            <person name="Miyauchi S."/>
            <person name="Serrano A."/>
            <person name="Linde D."/>
            <person name="Babiker R."/>
            <person name="Drula E."/>
            <person name="Ayuso-Fernandez I."/>
            <person name="Pacheco R."/>
            <person name="Padilla G."/>
            <person name="Ferreira P."/>
            <person name="Barriuso J."/>
            <person name="Kellner H."/>
            <person name="Castanera R."/>
            <person name="Alfaro M."/>
            <person name="Ramirez L."/>
            <person name="Pisabarro A.G."/>
            <person name="Kuo A."/>
            <person name="Tritt A."/>
            <person name="Lipzen A."/>
            <person name="He G."/>
            <person name="Yan M."/>
            <person name="Ng V."/>
            <person name="Cullen D."/>
            <person name="Martin F."/>
            <person name="Rosso M.-N."/>
            <person name="Henrissat B."/>
            <person name="Hibbett D."/>
            <person name="Martinez A.T."/>
            <person name="Grigoriev I.V."/>
        </authorList>
    </citation>
    <scope>NUCLEOTIDE SEQUENCE</scope>
    <source>
        <strain evidence="1">AH 40177</strain>
    </source>
</reference>
<evidence type="ECO:0000313" key="2">
    <source>
        <dbReference type="Proteomes" id="UP000772434"/>
    </source>
</evidence>
<dbReference type="GO" id="GO:0009263">
    <property type="term" value="P:deoxyribonucleotide biosynthetic process"/>
    <property type="evidence" value="ECO:0007669"/>
    <property type="project" value="InterPro"/>
</dbReference>
<name>A0A9P5U1U9_9AGAR</name>
<keyword evidence="2" id="KW-1185">Reference proteome</keyword>
<dbReference type="PANTHER" id="PTHR23409:SF18">
    <property type="entry name" value="RIBONUCLEOSIDE-DIPHOSPHATE REDUCTASE SUBUNIT M2"/>
    <property type="match status" value="1"/>
</dbReference>
<dbReference type="EMBL" id="JADNRY010000185">
    <property type="protein sequence ID" value="KAF9061968.1"/>
    <property type="molecule type" value="Genomic_DNA"/>
</dbReference>
<evidence type="ECO:0000313" key="1">
    <source>
        <dbReference type="EMBL" id="KAF9061968.1"/>
    </source>
</evidence>
<proteinExistence type="predicted"/>
<dbReference type="InterPro" id="IPR009078">
    <property type="entry name" value="Ferritin-like_SF"/>
</dbReference>
<dbReference type="InterPro" id="IPR012348">
    <property type="entry name" value="RNR-like"/>
</dbReference>
<protein>
    <submittedName>
        <fullName evidence="1">Ribonucleotide reductase small subunit</fullName>
    </submittedName>
</protein>
<dbReference type="Proteomes" id="UP000772434">
    <property type="component" value="Unassembled WGS sequence"/>
</dbReference>
<dbReference type="InterPro" id="IPR000358">
    <property type="entry name" value="RNR_small_fam"/>
</dbReference>
<dbReference type="Gene3D" id="1.10.620.20">
    <property type="entry name" value="Ribonucleotide Reductase, subunit A"/>
    <property type="match status" value="1"/>
</dbReference>
<comment type="caution">
    <text evidence="1">The sequence shown here is derived from an EMBL/GenBank/DDBJ whole genome shotgun (WGS) entry which is preliminary data.</text>
</comment>
<dbReference type="SUPFAM" id="SSF47240">
    <property type="entry name" value="Ferritin-like"/>
    <property type="match status" value="1"/>
</dbReference>
<organism evidence="1 2">
    <name type="scientific">Rhodocollybia butyracea</name>
    <dbReference type="NCBI Taxonomy" id="206335"/>
    <lineage>
        <taxon>Eukaryota</taxon>
        <taxon>Fungi</taxon>
        <taxon>Dikarya</taxon>
        <taxon>Basidiomycota</taxon>
        <taxon>Agaricomycotina</taxon>
        <taxon>Agaricomycetes</taxon>
        <taxon>Agaricomycetidae</taxon>
        <taxon>Agaricales</taxon>
        <taxon>Marasmiineae</taxon>
        <taxon>Omphalotaceae</taxon>
        <taxon>Rhodocollybia</taxon>
    </lineage>
</organism>
<sequence>MVSMFDSPTTRDLSSRISKGIQIQEARSYYGFRNMRSSIHLEAYSDYLKPQSNNPSPSLQTKMSWIQRQIVEPRTRFSKLLLVDALVRGVFCAGTLAAIEWTTREDPSANISSAFLEITRDLHQDVMFNSLVFSYLCRRIHPCSLADIVKEAVTIEQDFVKDNIDIGLDVNLINQHIEFAADRLIIGFGGTAIYNSATVFSFKPLESSNNAKAQVGVEKPTSSLSTASLVFDEDF</sequence>